<evidence type="ECO:0000313" key="1">
    <source>
        <dbReference type="EMBL" id="ANK04871.1"/>
    </source>
</evidence>
<dbReference type="Proteomes" id="UP000183316">
    <property type="component" value="Chromosome"/>
</dbReference>
<organism evidence="1 2">
    <name type="scientific">Escherichia coli O25b:H4</name>
    <dbReference type="NCBI Taxonomy" id="941280"/>
    <lineage>
        <taxon>Bacteria</taxon>
        <taxon>Pseudomonadati</taxon>
        <taxon>Pseudomonadota</taxon>
        <taxon>Gammaproteobacteria</taxon>
        <taxon>Enterobacterales</taxon>
        <taxon>Enterobacteriaceae</taxon>
        <taxon>Escherichia</taxon>
    </lineage>
</organism>
<sequence>MYMLNYRIRSVQLFIVNGRADRAQVRLECDDEAVFECYLLAEGEGELKELSLSELEERALMYAADSFRYE</sequence>
<gene>
    <name evidence="1" type="ORF">WLH_03610</name>
</gene>
<evidence type="ECO:0000313" key="2">
    <source>
        <dbReference type="Proteomes" id="UP000183316"/>
    </source>
</evidence>
<protein>
    <submittedName>
        <fullName evidence="1">Uncharacterized protein</fullName>
    </submittedName>
</protein>
<name>A0A192CGP4_ECO25</name>
<accession>A0A192CGP4</accession>
<reference evidence="1 2" key="1">
    <citation type="submission" date="2016-03" db="EMBL/GenBank/DDBJ databases">
        <title>Genome Sequence and Comparative Pathogenic Determinants of Uropathogenic Escherichia coli O25b:H4, a Clinical Isolate from Saudi Arabia.</title>
        <authorList>
            <person name="Alyamani E.A.J."/>
            <person name="Khiyami M.A."/>
            <person name="Booq R.Y."/>
            <person name="Bahwerth F.S."/>
            <person name="Vaisvil B."/>
            <person name="Schmitt D.P."/>
            <person name="Kapatral V."/>
        </authorList>
    </citation>
    <scope>NUCLEOTIDE SEQUENCE [LARGE SCALE GENOMIC DNA]</scope>
    <source>
        <strain evidence="1 2">O25b:H4</strain>
    </source>
</reference>
<dbReference type="EMBL" id="CP015085">
    <property type="protein sequence ID" value="ANK04871.1"/>
    <property type="molecule type" value="Genomic_DNA"/>
</dbReference>
<proteinExistence type="predicted"/>
<dbReference type="PATRIC" id="fig|941280.3.peg.3582"/>
<dbReference type="AlphaFoldDB" id="A0A192CGP4"/>